<dbReference type="InterPro" id="IPR011989">
    <property type="entry name" value="ARM-like"/>
</dbReference>
<evidence type="ECO:0000313" key="4">
    <source>
        <dbReference type="Proteomes" id="UP000001568"/>
    </source>
</evidence>
<accession>A4S822</accession>
<dbReference type="eggNOG" id="KOG0211">
    <property type="taxonomic scope" value="Eukaryota"/>
</dbReference>
<gene>
    <name evidence="3" type="ORF">OSTLU_27700</name>
</gene>
<feature type="coiled-coil region" evidence="1">
    <location>
        <begin position="220"/>
        <end position="282"/>
    </location>
</feature>
<dbReference type="STRING" id="436017.A4S822"/>
<feature type="region of interest" description="Disordered" evidence="2">
    <location>
        <begin position="104"/>
        <end position="125"/>
    </location>
</feature>
<evidence type="ECO:0000256" key="1">
    <source>
        <dbReference type="SAM" id="Coils"/>
    </source>
</evidence>
<dbReference type="GeneID" id="5005656"/>
<keyword evidence="4" id="KW-1185">Reference proteome</keyword>
<evidence type="ECO:0000256" key="2">
    <source>
        <dbReference type="SAM" id="MobiDB-lite"/>
    </source>
</evidence>
<dbReference type="HOGENOM" id="CLU_012754_0_0_1"/>
<dbReference type="GO" id="GO:0005802">
    <property type="term" value="C:trans-Golgi network"/>
    <property type="evidence" value="ECO:0007669"/>
    <property type="project" value="InterPro"/>
</dbReference>
<dbReference type="InterPro" id="IPR016024">
    <property type="entry name" value="ARM-type_fold"/>
</dbReference>
<dbReference type="Gramene" id="ABO99845">
    <property type="protein sequence ID" value="ABO99845"/>
    <property type="gene ID" value="OSTLU_27700"/>
</dbReference>
<dbReference type="KEGG" id="olu:OSTLU_27700"/>
<dbReference type="PANTHER" id="PTHR32059:SF0">
    <property type="entry name" value="RAB11-BINDING PROTEIN RELCH"/>
    <property type="match status" value="1"/>
</dbReference>
<dbReference type="AlphaFoldDB" id="A4S822"/>
<name>A4S822_OSTLU</name>
<dbReference type="EMBL" id="CP000595">
    <property type="protein sequence ID" value="ABO99845.1"/>
    <property type="molecule type" value="Genomic_DNA"/>
</dbReference>
<protein>
    <recommendedName>
        <fullName evidence="5">LisH domain-containing protein</fullName>
    </recommendedName>
</protein>
<dbReference type="SUPFAM" id="SSF48371">
    <property type="entry name" value="ARM repeat"/>
    <property type="match status" value="1"/>
</dbReference>
<proteinExistence type="predicted"/>
<organism evidence="3 4">
    <name type="scientific">Ostreococcus lucimarinus (strain CCE9901)</name>
    <dbReference type="NCBI Taxonomy" id="436017"/>
    <lineage>
        <taxon>Eukaryota</taxon>
        <taxon>Viridiplantae</taxon>
        <taxon>Chlorophyta</taxon>
        <taxon>Mamiellophyceae</taxon>
        <taxon>Mamiellales</taxon>
        <taxon>Bathycoccaceae</taxon>
        <taxon>Ostreococcus</taxon>
    </lineage>
</organism>
<dbReference type="RefSeq" id="XP_001421552.1">
    <property type="nucleotide sequence ID" value="XM_001421515.1"/>
</dbReference>
<evidence type="ECO:0008006" key="5">
    <source>
        <dbReference type="Google" id="ProtNLM"/>
    </source>
</evidence>
<dbReference type="OrthoDB" id="1695393at2759"/>
<sequence length="975" mass="104545">MAPPSAPNDELLSTILFLINNHYWCALYELYVDARRLNVLDADLPSLNTLKSFFNDSKRFPDGVFRAVNDAFDSGVSAARVVDAESRAAVAEYELRCAREDLQNSRRGAGGGGGEDGGEDASGASVRRGVDADDAFAPTSGDSARSSADDVGLDAKLDAATYEYLSRRGYKATALSMRDESSTAAKLMEKDFASDGERSFGALRRMYERARMTETTASALESERARVDDVESELIRARARIDELERENTTTTTLRDALSSKLALAESELSDLKVSAAQWEKKATESASEVNRLLSELGAGNEEWSSRDGNGVPRTTIEENDTIDAVLSFICAIAPKVSPAARKELLPMISRACVRAAGDEKRAARSSNLFFELFKAPNAEQRDAIVDAIANVGEIVGMNAFEGTFIRGCLGSEAVATMNEERRVLVLDAIAKLGASSWFTLNNFVMDGFKRAAVDPSDGVRAECSRAVERYIAANAPSDDNMETIEDVLMTLACDGSDEVADAARATLAPAVASWYLGANPRRFTDVFARKVLDKAAEALRSGWTGEGAEREFKGWVSPEDGDRHRWHATSLVKTFEAFARPIREALSATKPASIADGVDDALSKDAPDSWPFAQWCVKEASDLIVQVISSTAPDVVGQESVRESICAAVASWCGVLGALATRAVLIGKVNDACLVSYDQRRAVMPILLAGVVPYTPDGGAVLGDYIKRLIQQASAESCDEIIDAARYLAAFEQHTANLLDALKRCAHPIAENPPTVRLITARLLAATSEILPLKHVLEHVYPALNVLRADPETSVRRETALALAVCACTHYETIEPTTQTMRQLESLIGDSDVGVRVAVVEAMSLGASVPGTSFAVSAASALSAIAQLPSEEHEIAHALFAAIRDMLGADGDLFPQISPALVALLASGGLDQGRRAQVETMLRDGGWSPDTAPSSITNVTVDAPHAPGRGRSSAFDRMKSVGRSAFGGRGRDAR</sequence>
<dbReference type="GO" id="GO:0032367">
    <property type="term" value="P:intracellular cholesterol transport"/>
    <property type="evidence" value="ECO:0007669"/>
    <property type="project" value="InterPro"/>
</dbReference>
<dbReference type="OMA" id="PMISRAC"/>
<dbReference type="GO" id="GO:0055037">
    <property type="term" value="C:recycling endosome"/>
    <property type="evidence" value="ECO:0007669"/>
    <property type="project" value="TreeGrafter"/>
</dbReference>
<keyword evidence="1" id="KW-0175">Coiled coil</keyword>
<feature type="region of interest" description="Disordered" evidence="2">
    <location>
        <begin position="926"/>
        <end position="975"/>
    </location>
</feature>
<dbReference type="InterPro" id="IPR040362">
    <property type="entry name" value="RELCH"/>
</dbReference>
<dbReference type="PANTHER" id="PTHR32059">
    <property type="entry name" value="RAB11-BINDING PROTEIN RELCH"/>
    <property type="match status" value="1"/>
</dbReference>
<reference evidence="3 4" key="1">
    <citation type="journal article" date="2007" name="Proc. Natl. Acad. Sci. U.S.A.">
        <title>The tiny eukaryote Ostreococcus provides genomic insights into the paradox of plankton speciation.</title>
        <authorList>
            <person name="Palenik B."/>
            <person name="Grimwood J."/>
            <person name="Aerts A."/>
            <person name="Rouze P."/>
            <person name="Salamov A."/>
            <person name="Putnam N."/>
            <person name="Dupont C."/>
            <person name="Jorgensen R."/>
            <person name="Derelle E."/>
            <person name="Rombauts S."/>
            <person name="Zhou K."/>
            <person name="Otillar R."/>
            <person name="Merchant S.S."/>
            <person name="Podell S."/>
            <person name="Gaasterland T."/>
            <person name="Napoli C."/>
            <person name="Gendler K."/>
            <person name="Manuell A."/>
            <person name="Tai V."/>
            <person name="Vallon O."/>
            <person name="Piganeau G."/>
            <person name="Jancek S."/>
            <person name="Heijde M."/>
            <person name="Jabbari K."/>
            <person name="Bowler C."/>
            <person name="Lohr M."/>
            <person name="Robbens S."/>
            <person name="Werner G."/>
            <person name="Dubchak I."/>
            <person name="Pazour G.J."/>
            <person name="Ren Q."/>
            <person name="Paulsen I."/>
            <person name="Delwiche C."/>
            <person name="Schmutz J."/>
            <person name="Rokhsar D."/>
            <person name="Van de Peer Y."/>
            <person name="Moreau H."/>
            <person name="Grigoriev I.V."/>
        </authorList>
    </citation>
    <scope>NUCLEOTIDE SEQUENCE [LARGE SCALE GENOMIC DNA]</scope>
    <source>
        <strain evidence="3 4">CCE9901</strain>
    </source>
</reference>
<dbReference type="Proteomes" id="UP000001568">
    <property type="component" value="Chromosome 15"/>
</dbReference>
<feature type="compositionally biased region" description="Polar residues" evidence="2">
    <location>
        <begin position="932"/>
        <end position="941"/>
    </location>
</feature>
<dbReference type="Gene3D" id="1.25.10.10">
    <property type="entry name" value="Leucine-rich Repeat Variant"/>
    <property type="match status" value="2"/>
</dbReference>
<evidence type="ECO:0000313" key="3">
    <source>
        <dbReference type="EMBL" id="ABO99845.1"/>
    </source>
</evidence>